<dbReference type="OrthoDB" id="9800226at2"/>
<keyword evidence="8" id="KW-0050">Antiport</keyword>
<protein>
    <submittedName>
        <fullName evidence="10">pH regulation protein F</fullName>
    </submittedName>
</protein>
<proteinExistence type="inferred from homology"/>
<evidence type="ECO:0000256" key="8">
    <source>
        <dbReference type="PIRNR" id="PIRNR028784"/>
    </source>
</evidence>
<keyword evidence="5 9" id="KW-0812">Transmembrane</keyword>
<evidence type="ECO:0000256" key="7">
    <source>
        <dbReference type="ARBA" id="ARBA00023136"/>
    </source>
</evidence>
<evidence type="ECO:0000256" key="2">
    <source>
        <dbReference type="ARBA" id="ARBA00009212"/>
    </source>
</evidence>
<dbReference type="PIRSF" id="PIRSF028784">
    <property type="entry name" value="MrpF"/>
    <property type="match status" value="1"/>
</dbReference>
<name>A0A2A2EZM7_9GAMM</name>
<dbReference type="GO" id="GO:0015385">
    <property type="term" value="F:sodium:proton antiporter activity"/>
    <property type="evidence" value="ECO:0007669"/>
    <property type="project" value="TreeGrafter"/>
</dbReference>
<comment type="similarity">
    <text evidence="2 8">Belongs to the CPA3 antiporters (TC 2.A.63) subunit F family.</text>
</comment>
<reference evidence="10 11" key="1">
    <citation type="submission" date="2017-08" db="EMBL/GenBank/DDBJ databases">
        <title>Halovibrio sewagensis sp. nov., isolated from wastewater of high salinity.</title>
        <authorList>
            <person name="Dong X."/>
            <person name="Zhang G."/>
        </authorList>
    </citation>
    <scope>NUCLEOTIDE SEQUENCE [LARGE SCALE GENOMIC DNA]</scope>
    <source>
        <strain evidence="10 11">YL5-2</strain>
    </source>
</reference>
<keyword evidence="4 8" id="KW-1003">Cell membrane</keyword>
<keyword evidence="8" id="KW-0406">Ion transport</keyword>
<feature type="transmembrane region" description="Helical" evidence="9">
    <location>
        <begin position="34"/>
        <end position="53"/>
    </location>
</feature>
<evidence type="ECO:0000256" key="3">
    <source>
        <dbReference type="ARBA" id="ARBA00022448"/>
    </source>
</evidence>
<evidence type="ECO:0000256" key="4">
    <source>
        <dbReference type="ARBA" id="ARBA00022475"/>
    </source>
</evidence>
<feature type="transmembrane region" description="Helical" evidence="9">
    <location>
        <begin position="6"/>
        <end position="22"/>
    </location>
</feature>
<dbReference type="InterPro" id="IPR007208">
    <property type="entry name" value="MrpF/PhaF-like"/>
</dbReference>
<gene>
    <name evidence="10" type="ORF">CK501_14140</name>
</gene>
<evidence type="ECO:0000313" key="10">
    <source>
        <dbReference type="EMBL" id="PAU77829.1"/>
    </source>
</evidence>
<evidence type="ECO:0000256" key="9">
    <source>
        <dbReference type="SAM" id="Phobius"/>
    </source>
</evidence>
<comment type="subcellular location">
    <subcellularLocation>
        <location evidence="1 8">Cell membrane</location>
        <topology evidence="1 8">Multi-pass membrane protein</topology>
    </subcellularLocation>
</comment>
<keyword evidence="11" id="KW-1185">Reference proteome</keyword>
<dbReference type="PANTHER" id="PTHR34702">
    <property type="entry name" value="NA(+)/H(+) ANTIPORTER SUBUNIT F1"/>
    <property type="match status" value="1"/>
</dbReference>
<keyword evidence="6 9" id="KW-1133">Transmembrane helix</keyword>
<organism evidence="10 11">
    <name type="scientific">Halovibrio salipaludis</name>
    <dbReference type="NCBI Taxonomy" id="2032626"/>
    <lineage>
        <taxon>Bacteria</taxon>
        <taxon>Pseudomonadati</taxon>
        <taxon>Pseudomonadota</taxon>
        <taxon>Gammaproteobacteria</taxon>
        <taxon>Oceanospirillales</taxon>
        <taxon>Halomonadaceae</taxon>
        <taxon>Halovibrio</taxon>
    </lineage>
</organism>
<keyword evidence="7 8" id="KW-0472">Membrane</keyword>
<evidence type="ECO:0000256" key="1">
    <source>
        <dbReference type="ARBA" id="ARBA00004651"/>
    </source>
</evidence>
<feature type="transmembrane region" description="Helical" evidence="9">
    <location>
        <begin position="59"/>
        <end position="82"/>
    </location>
</feature>
<dbReference type="EMBL" id="NSKD01000008">
    <property type="protein sequence ID" value="PAU77829.1"/>
    <property type="molecule type" value="Genomic_DNA"/>
</dbReference>
<dbReference type="GO" id="GO:0005886">
    <property type="term" value="C:plasma membrane"/>
    <property type="evidence" value="ECO:0007669"/>
    <property type="project" value="UniProtKB-SubCell"/>
</dbReference>
<evidence type="ECO:0000256" key="6">
    <source>
        <dbReference type="ARBA" id="ARBA00022989"/>
    </source>
</evidence>
<comment type="caution">
    <text evidence="10">The sequence shown here is derived from an EMBL/GenBank/DDBJ whole genome shotgun (WGS) entry which is preliminary data.</text>
</comment>
<sequence>MNSFVLTLVYSMLALAMLMAAIRLGKGPSLPDRVVAIELISSMVVGIIGVHALDTGVLSFLDVAIVVALVAFLASIGFARFIERGGPRE</sequence>
<evidence type="ECO:0000256" key="5">
    <source>
        <dbReference type="ARBA" id="ARBA00022692"/>
    </source>
</evidence>
<dbReference type="AlphaFoldDB" id="A0A2A2EZM7"/>
<dbReference type="Pfam" id="PF04066">
    <property type="entry name" value="MrpF_PhaF"/>
    <property type="match status" value="1"/>
</dbReference>
<dbReference type="PANTHER" id="PTHR34702:SF1">
    <property type="entry name" value="NA(+)_H(+) ANTIPORTER SUBUNIT F"/>
    <property type="match status" value="1"/>
</dbReference>
<keyword evidence="3 8" id="KW-0813">Transport</keyword>
<evidence type="ECO:0000313" key="11">
    <source>
        <dbReference type="Proteomes" id="UP000218896"/>
    </source>
</evidence>
<dbReference type="Proteomes" id="UP000218896">
    <property type="component" value="Unassembled WGS sequence"/>
</dbReference>
<accession>A0A2A2EZM7</accession>